<dbReference type="AlphaFoldDB" id="A0A1L3GQG0"/>
<dbReference type="OrthoDB" id="9784632at2"/>
<protein>
    <submittedName>
        <fullName evidence="4">Oxidoreductase</fullName>
    </submittedName>
</protein>
<name>A0A1L3GQG0_9BACT</name>
<organism evidence="4 5">
    <name type="scientific">Syntrophotalea acetylenivorans</name>
    <dbReference type="NCBI Taxonomy" id="1842532"/>
    <lineage>
        <taxon>Bacteria</taxon>
        <taxon>Pseudomonadati</taxon>
        <taxon>Thermodesulfobacteriota</taxon>
        <taxon>Desulfuromonadia</taxon>
        <taxon>Desulfuromonadales</taxon>
        <taxon>Syntrophotaleaceae</taxon>
        <taxon>Syntrophotalea</taxon>
    </lineage>
</organism>
<dbReference type="SUPFAM" id="SSF51395">
    <property type="entry name" value="FMN-linked oxidoreductases"/>
    <property type="match status" value="1"/>
</dbReference>
<dbReference type="Proteomes" id="UP000182517">
    <property type="component" value="Chromosome"/>
</dbReference>
<dbReference type="STRING" id="1842532.A7E78_09985"/>
<sequence length="365" mass="40600">MRTLFDATTINSMNLKNRLVRSATWENMADATGHMTEPLFKVYEELARGGTGMIITGYAFPLQAERPNPGMMGIYDDSFIEDYRPLTDMVHQHDSRIVLQIAYGGSQTNYQPEGREIWGPSAVADLLFKVMPQEMSRDNIRTLTKAIGEAAARAKAAGFDGVQFHGAHGYLFSQFLCPYYNRRTDEYGGSIENRARIILEAYDEVRSQVGADFPVLIKLNAEDNIENGATFEDCRYVCHQLATRGIDAIELSCGTMAAGRLGPCRTRIDAPEKEAYNAEHAAKLAEELDIPILLVGGLRSPEVMEQLLETTAIEYFSLARPLLAEPNLVQRWQAGDRRPARCISCNGCFRPNPAGNLCVLDSESE</sequence>
<dbReference type="InterPro" id="IPR051799">
    <property type="entry name" value="NADH_flavin_oxidoreductase"/>
</dbReference>
<proteinExistence type="predicted"/>
<accession>A0A1L3GQG0</accession>
<evidence type="ECO:0000256" key="1">
    <source>
        <dbReference type="ARBA" id="ARBA00022630"/>
    </source>
</evidence>
<dbReference type="PANTHER" id="PTHR43656:SF2">
    <property type="entry name" value="BINDING OXIDOREDUCTASE, PUTATIVE (AFU_ORTHOLOGUE AFUA_2G08260)-RELATED"/>
    <property type="match status" value="1"/>
</dbReference>
<keyword evidence="1" id="KW-0285">Flavoprotein</keyword>
<dbReference type="RefSeq" id="WP_072284103.1">
    <property type="nucleotide sequence ID" value="NZ_CP015519.1"/>
</dbReference>
<dbReference type="Pfam" id="PF00724">
    <property type="entry name" value="Oxidored_FMN"/>
    <property type="match status" value="1"/>
</dbReference>
<dbReference type="EMBL" id="CP015519">
    <property type="protein sequence ID" value="APG28143.1"/>
    <property type="molecule type" value="Genomic_DNA"/>
</dbReference>
<feature type="domain" description="NADH:flavin oxidoreductase/NADH oxidase N-terminal" evidence="3">
    <location>
        <begin position="4"/>
        <end position="335"/>
    </location>
</feature>
<dbReference type="InterPro" id="IPR001155">
    <property type="entry name" value="OxRdtase_FMN_N"/>
</dbReference>
<dbReference type="KEGG" id="pef:A7E78_09985"/>
<evidence type="ECO:0000256" key="2">
    <source>
        <dbReference type="ARBA" id="ARBA00023002"/>
    </source>
</evidence>
<dbReference type="GO" id="GO:0016491">
    <property type="term" value="F:oxidoreductase activity"/>
    <property type="evidence" value="ECO:0007669"/>
    <property type="project" value="UniProtKB-KW"/>
</dbReference>
<reference evidence="4 5" key="1">
    <citation type="journal article" date="2017" name="Genome Announc.">
        <title>Complete Genome Sequences of Two Acetylene-Fermenting Pelobacter acetylenicus Strains.</title>
        <authorList>
            <person name="Sutton J.M."/>
            <person name="Baesman S.M."/>
            <person name="Fierst J.L."/>
            <person name="Poret-Peterson A.T."/>
            <person name="Oremland R.S."/>
            <person name="Dunlap D.S."/>
            <person name="Akob D.M."/>
        </authorList>
    </citation>
    <scope>NUCLEOTIDE SEQUENCE [LARGE SCALE GENOMIC DNA]</scope>
    <source>
        <strain evidence="4 5">SFB93</strain>
    </source>
</reference>
<dbReference type="GO" id="GO:0010181">
    <property type="term" value="F:FMN binding"/>
    <property type="evidence" value="ECO:0007669"/>
    <property type="project" value="InterPro"/>
</dbReference>
<gene>
    <name evidence="4" type="ORF">A7E78_09985</name>
</gene>
<dbReference type="CDD" id="cd02803">
    <property type="entry name" value="OYE_like_FMN_family"/>
    <property type="match status" value="1"/>
</dbReference>
<keyword evidence="5" id="KW-1185">Reference proteome</keyword>
<dbReference type="Gene3D" id="3.20.20.70">
    <property type="entry name" value="Aldolase class I"/>
    <property type="match status" value="1"/>
</dbReference>
<evidence type="ECO:0000313" key="4">
    <source>
        <dbReference type="EMBL" id="APG28143.1"/>
    </source>
</evidence>
<dbReference type="InterPro" id="IPR013785">
    <property type="entry name" value="Aldolase_TIM"/>
</dbReference>
<evidence type="ECO:0000313" key="5">
    <source>
        <dbReference type="Proteomes" id="UP000182517"/>
    </source>
</evidence>
<keyword evidence="2" id="KW-0560">Oxidoreductase</keyword>
<evidence type="ECO:0000259" key="3">
    <source>
        <dbReference type="Pfam" id="PF00724"/>
    </source>
</evidence>
<dbReference type="PANTHER" id="PTHR43656">
    <property type="entry name" value="BINDING OXIDOREDUCTASE, PUTATIVE (AFU_ORTHOLOGUE AFUA_2G08260)-RELATED"/>
    <property type="match status" value="1"/>
</dbReference>